<dbReference type="Proteomes" id="UP000309997">
    <property type="component" value="Unassembled WGS sequence"/>
</dbReference>
<organism evidence="1 2">
    <name type="scientific">Populus alba</name>
    <name type="common">White poplar</name>
    <dbReference type="NCBI Taxonomy" id="43335"/>
    <lineage>
        <taxon>Eukaryota</taxon>
        <taxon>Viridiplantae</taxon>
        <taxon>Streptophyta</taxon>
        <taxon>Embryophyta</taxon>
        <taxon>Tracheophyta</taxon>
        <taxon>Spermatophyta</taxon>
        <taxon>Magnoliopsida</taxon>
        <taxon>eudicotyledons</taxon>
        <taxon>Gunneridae</taxon>
        <taxon>Pentapetalae</taxon>
        <taxon>rosids</taxon>
        <taxon>fabids</taxon>
        <taxon>Malpighiales</taxon>
        <taxon>Salicaceae</taxon>
        <taxon>Saliceae</taxon>
        <taxon>Populus</taxon>
    </lineage>
</organism>
<protein>
    <submittedName>
        <fullName evidence="1">Uncharacterized protein</fullName>
    </submittedName>
</protein>
<name>A0ACC4BF98_POPAL</name>
<comment type="caution">
    <text evidence="1">The sequence shown here is derived from an EMBL/GenBank/DDBJ whole genome shotgun (WGS) entry which is preliminary data.</text>
</comment>
<evidence type="ECO:0000313" key="1">
    <source>
        <dbReference type="EMBL" id="KAL3577258.1"/>
    </source>
</evidence>
<evidence type="ECO:0000313" key="2">
    <source>
        <dbReference type="Proteomes" id="UP000309997"/>
    </source>
</evidence>
<keyword evidence="2" id="KW-1185">Reference proteome</keyword>
<accession>A0ACC4BF98</accession>
<proteinExistence type="predicted"/>
<reference evidence="1 2" key="1">
    <citation type="journal article" date="2024" name="Plant Biotechnol. J.">
        <title>Genome and CRISPR/Cas9 system of a widespread forest tree (Populus alba) in the world.</title>
        <authorList>
            <person name="Liu Y.J."/>
            <person name="Jiang P.F."/>
            <person name="Han X.M."/>
            <person name="Li X.Y."/>
            <person name="Wang H.M."/>
            <person name="Wang Y.J."/>
            <person name="Wang X.X."/>
            <person name="Zeng Q.Y."/>
        </authorList>
    </citation>
    <scope>NUCLEOTIDE SEQUENCE [LARGE SCALE GENOMIC DNA]</scope>
    <source>
        <strain evidence="2">cv. PAL-ZL1</strain>
    </source>
</reference>
<dbReference type="EMBL" id="RCHU02000011">
    <property type="protein sequence ID" value="KAL3577258.1"/>
    <property type="molecule type" value="Genomic_DNA"/>
</dbReference>
<gene>
    <name evidence="1" type="ORF">D5086_022541</name>
</gene>
<sequence>MAVNADEAGDVAVNTGVAVNIDVAGDVAVNAGEAVNAGVASDVAVNTDVAGDVSRLIKIQRLLLSSLASATCCRWLL</sequence>